<dbReference type="InterPro" id="IPR045823">
    <property type="entry name" value="TetR_C_32"/>
</dbReference>
<dbReference type="OrthoDB" id="70491at2"/>
<protein>
    <submittedName>
        <fullName evidence="4">TetR family transcriptional regulator</fullName>
    </submittedName>
</protein>
<dbReference type="SUPFAM" id="SSF48498">
    <property type="entry name" value="Tetracyclin repressor-like, C-terminal domain"/>
    <property type="match status" value="1"/>
</dbReference>
<dbReference type="EMBL" id="VFOK01000001">
    <property type="protein sequence ID" value="TQL34276.1"/>
    <property type="molecule type" value="Genomic_DNA"/>
</dbReference>
<dbReference type="Gene3D" id="1.10.357.10">
    <property type="entry name" value="Tetracycline Repressor, domain 2"/>
    <property type="match status" value="1"/>
</dbReference>
<dbReference type="InterPro" id="IPR009057">
    <property type="entry name" value="Homeodomain-like_sf"/>
</dbReference>
<feature type="DNA-binding region" description="H-T-H motif" evidence="2">
    <location>
        <begin position="27"/>
        <end position="46"/>
    </location>
</feature>
<dbReference type="GO" id="GO:0003700">
    <property type="term" value="F:DNA-binding transcription factor activity"/>
    <property type="evidence" value="ECO:0007669"/>
    <property type="project" value="TreeGrafter"/>
</dbReference>
<reference evidence="4 5" key="1">
    <citation type="submission" date="2019-06" db="EMBL/GenBank/DDBJ databases">
        <title>Sequencing the genomes of 1000 actinobacteria strains.</title>
        <authorList>
            <person name="Klenk H.-P."/>
        </authorList>
    </citation>
    <scope>NUCLEOTIDE SEQUENCE [LARGE SCALE GENOMIC DNA]</scope>
    <source>
        <strain evidence="4 5">DSM 24617</strain>
    </source>
</reference>
<dbReference type="PANTHER" id="PTHR30055">
    <property type="entry name" value="HTH-TYPE TRANSCRIPTIONAL REGULATOR RUTR"/>
    <property type="match status" value="1"/>
</dbReference>
<evidence type="ECO:0000313" key="4">
    <source>
        <dbReference type="EMBL" id="TQL34276.1"/>
    </source>
</evidence>
<dbReference type="Pfam" id="PF00440">
    <property type="entry name" value="TetR_N"/>
    <property type="match status" value="1"/>
</dbReference>
<dbReference type="InterPro" id="IPR023772">
    <property type="entry name" value="DNA-bd_HTH_TetR-type_CS"/>
</dbReference>
<dbReference type="InterPro" id="IPR050109">
    <property type="entry name" value="HTH-type_TetR-like_transc_reg"/>
</dbReference>
<evidence type="ECO:0000256" key="2">
    <source>
        <dbReference type="PROSITE-ProRule" id="PRU00335"/>
    </source>
</evidence>
<keyword evidence="1 2" id="KW-0238">DNA-binding</keyword>
<feature type="domain" description="HTH tetR-type" evidence="3">
    <location>
        <begin position="4"/>
        <end position="64"/>
    </location>
</feature>
<evidence type="ECO:0000256" key="1">
    <source>
        <dbReference type="ARBA" id="ARBA00023125"/>
    </source>
</evidence>
<proteinExistence type="predicted"/>
<dbReference type="AlphaFoldDB" id="A0A542XER2"/>
<dbReference type="PROSITE" id="PS50977">
    <property type="entry name" value="HTH_TETR_2"/>
    <property type="match status" value="1"/>
</dbReference>
<dbReference type="PANTHER" id="PTHR30055:SF227">
    <property type="entry name" value="TRANSCRIPTIONAL REGULATORY PROTEIN (PROBABLY TETR-FAMILY)-RELATED"/>
    <property type="match status" value="1"/>
</dbReference>
<dbReference type="InterPro" id="IPR001647">
    <property type="entry name" value="HTH_TetR"/>
</dbReference>
<dbReference type="RefSeq" id="WP_142007587.1">
    <property type="nucleotide sequence ID" value="NZ_CP170994.1"/>
</dbReference>
<comment type="caution">
    <text evidence="4">The sequence shown here is derived from an EMBL/GenBank/DDBJ whole genome shotgun (WGS) entry which is preliminary data.</text>
</comment>
<sequence>MTGAQRREQLLRVGRKVFADKGVGNATVEEIASVAGVTKPVVYEHFGGKEGLYAVVVDREMQTLVDTIASALQSGEAGRPLLARAALAVLTYVEEQPDGFRVMSHDSPHWHGTGRLGSLLADIGDRVEAVLAGGFEEAGIDPKFAPIYSQMLVGMIAYTGDWWLEHENALTKEELAAHMTNFAWNGMKGLEGRPELRLDSVKPEETISPS</sequence>
<dbReference type="PRINTS" id="PR00455">
    <property type="entry name" value="HTHTETR"/>
</dbReference>
<keyword evidence="5" id="KW-1185">Reference proteome</keyword>
<dbReference type="Pfam" id="PF19344">
    <property type="entry name" value="TetR_C_32"/>
    <property type="match status" value="1"/>
</dbReference>
<name>A0A542XER2_9MICO</name>
<dbReference type="Proteomes" id="UP000318336">
    <property type="component" value="Unassembled WGS sequence"/>
</dbReference>
<dbReference type="InterPro" id="IPR036271">
    <property type="entry name" value="Tet_transcr_reg_TetR-rel_C_sf"/>
</dbReference>
<dbReference type="PROSITE" id="PS01081">
    <property type="entry name" value="HTH_TETR_1"/>
    <property type="match status" value="1"/>
</dbReference>
<evidence type="ECO:0000259" key="3">
    <source>
        <dbReference type="PROSITE" id="PS50977"/>
    </source>
</evidence>
<accession>A0A542XER2</accession>
<dbReference type="GO" id="GO:0000976">
    <property type="term" value="F:transcription cis-regulatory region binding"/>
    <property type="evidence" value="ECO:0007669"/>
    <property type="project" value="TreeGrafter"/>
</dbReference>
<evidence type="ECO:0000313" key="5">
    <source>
        <dbReference type="Proteomes" id="UP000318336"/>
    </source>
</evidence>
<gene>
    <name evidence="4" type="ORF">FB554_2441</name>
</gene>
<organism evidence="4 5">
    <name type="scientific">Barrientosiimonas humi</name>
    <dbReference type="NCBI Taxonomy" id="999931"/>
    <lineage>
        <taxon>Bacteria</taxon>
        <taxon>Bacillati</taxon>
        <taxon>Actinomycetota</taxon>
        <taxon>Actinomycetes</taxon>
        <taxon>Micrococcales</taxon>
        <taxon>Dermacoccaceae</taxon>
        <taxon>Barrientosiimonas</taxon>
    </lineage>
</organism>
<dbReference type="SUPFAM" id="SSF46689">
    <property type="entry name" value="Homeodomain-like"/>
    <property type="match status" value="1"/>
</dbReference>